<feature type="compositionally biased region" description="Basic and acidic residues" evidence="1">
    <location>
        <begin position="269"/>
        <end position="278"/>
    </location>
</feature>
<dbReference type="Proteomes" id="UP001620626">
    <property type="component" value="Unassembled WGS sequence"/>
</dbReference>
<keyword evidence="4" id="KW-1185">Reference proteome</keyword>
<sequence length="278" mass="30820">MGLPLFLLLIGIIANCNGHPKMKSVEEKTVPPAAFWPYILHPKTPQHKSEEREDYYDAVRAEEEEENEKATLTSSTAANKGKEKQQEEQEEEEARQLQQMMALLLANMDPVPMFTASSEKPKTIAQTMAPTKHKVPTKAATALTMFKVDAETYDDERTEAGKDDEETDDDDDDDEVHEIRKMVDTELKKPKLVVLPDGSDSADVREADAEADGVEQMPSKGTVDGQTHFLVDGETGGEGPKMMVPKVVQPVDGEAIAKRKGATQFPKPPEAEIVRMEQ</sequence>
<feature type="region of interest" description="Disordered" evidence="1">
    <location>
        <begin position="45"/>
        <end position="96"/>
    </location>
</feature>
<dbReference type="AlphaFoldDB" id="A0ABD2LWH4"/>
<evidence type="ECO:0000313" key="3">
    <source>
        <dbReference type="EMBL" id="KAL3119554.1"/>
    </source>
</evidence>
<evidence type="ECO:0000313" key="4">
    <source>
        <dbReference type="Proteomes" id="UP001620626"/>
    </source>
</evidence>
<feature type="chain" id="PRO_5044751283" evidence="2">
    <location>
        <begin position="19"/>
        <end position="278"/>
    </location>
</feature>
<name>A0ABD2LWH4_9BILA</name>
<keyword evidence="2" id="KW-0732">Signal</keyword>
<proteinExistence type="predicted"/>
<organism evidence="3 4">
    <name type="scientific">Heterodera trifolii</name>
    <dbReference type="NCBI Taxonomy" id="157864"/>
    <lineage>
        <taxon>Eukaryota</taxon>
        <taxon>Metazoa</taxon>
        <taxon>Ecdysozoa</taxon>
        <taxon>Nematoda</taxon>
        <taxon>Chromadorea</taxon>
        <taxon>Rhabditida</taxon>
        <taxon>Tylenchina</taxon>
        <taxon>Tylenchomorpha</taxon>
        <taxon>Tylenchoidea</taxon>
        <taxon>Heteroderidae</taxon>
        <taxon>Heteroderinae</taxon>
        <taxon>Heterodera</taxon>
    </lineage>
</organism>
<evidence type="ECO:0000256" key="1">
    <source>
        <dbReference type="SAM" id="MobiDB-lite"/>
    </source>
</evidence>
<accession>A0ABD2LWH4</accession>
<feature type="compositionally biased region" description="Basic and acidic residues" evidence="1">
    <location>
        <begin position="47"/>
        <end position="61"/>
    </location>
</feature>
<feature type="signal peptide" evidence="2">
    <location>
        <begin position="1"/>
        <end position="18"/>
    </location>
</feature>
<feature type="compositionally biased region" description="Acidic residues" evidence="1">
    <location>
        <begin position="151"/>
        <end position="175"/>
    </location>
</feature>
<evidence type="ECO:0000256" key="2">
    <source>
        <dbReference type="SAM" id="SignalP"/>
    </source>
</evidence>
<feature type="region of interest" description="Disordered" evidence="1">
    <location>
        <begin position="192"/>
        <end position="244"/>
    </location>
</feature>
<feature type="region of interest" description="Disordered" evidence="1">
    <location>
        <begin position="150"/>
        <end position="175"/>
    </location>
</feature>
<gene>
    <name evidence="3" type="ORF">niasHT_010140</name>
</gene>
<dbReference type="EMBL" id="JBICBT010000242">
    <property type="protein sequence ID" value="KAL3119554.1"/>
    <property type="molecule type" value="Genomic_DNA"/>
</dbReference>
<protein>
    <submittedName>
        <fullName evidence="3">Uncharacterized protein</fullName>
    </submittedName>
</protein>
<feature type="region of interest" description="Disordered" evidence="1">
    <location>
        <begin position="257"/>
        <end position="278"/>
    </location>
</feature>
<reference evidence="3 4" key="1">
    <citation type="submission" date="2024-10" db="EMBL/GenBank/DDBJ databases">
        <authorList>
            <person name="Kim D."/>
        </authorList>
    </citation>
    <scope>NUCLEOTIDE SEQUENCE [LARGE SCALE GENOMIC DNA]</scope>
    <source>
        <strain evidence="3">BH-2024</strain>
    </source>
</reference>
<comment type="caution">
    <text evidence="3">The sequence shown here is derived from an EMBL/GenBank/DDBJ whole genome shotgun (WGS) entry which is preliminary data.</text>
</comment>